<reference evidence="2 3" key="1">
    <citation type="submission" date="2020-01" db="EMBL/GenBank/DDBJ databases">
        <title>Complete genome sequence of Chitinophaga sp. H33E-04 isolated from quinoa roots.</title>
        <authorList>
            <person name="Weon H.-Y."/>
            <person name="Lee S.A."/>
        </authorList>
    </citation>
    <scope>NUCLEOTIDE SEQUENCE [LARGE SCALE GENOMIC DNA]</scope>
    <source>
        <strain evidence="2 3">H33E-04</strain>
    </source>
</reference>
<evidence type="ECO:0000313" key="2">
    <source>
        <dbReference type="EMBL" id="QHS60872.1"/>
    </source>
</evidence>
<keyword evidence="1" id="KW-0472">Membrane</keyword>
<dbReference type="RefSeq" id="WP_162332555.1">
    <property type="nucleotide sequence ID" value="NZ_CP048113.1"/>
</dbReference>
<proteinExistence type="predicted"/>
<keyword evidence="3" id="KW-1185">Reference proteome</keyword>
<dbReference type="Proteomes" id="UP000476411">
    <property type="component" value="Chromosome"/>
</dbReference>
<organism evidence="2 3">
    <name type="scientific">Chitinophaga agri</name>
    <dbReference type="NCBI Taxonomy" id="2703787"/>
    <lineage>
        <taxon>Bacteria</taxon>
        <taxon>Pseudomonadati</taxon>
        <taxon>Bacteroidota</taxon>
        <taxon>Chitinophagia</taxon>
        <taxon>Chitinophagales</taxon>
        <taxon>Chitinophagaceae</taxon>
        <taxon>Chitinophaga</taxon>
    </lineage>
</organism>
<name>A0A6B9ZEL1_9BACT</name>
<sequence>MNEQQSIFDAGFDDNLSIRRRTLLSLAVKMYVWFFMVLGCIFLLEGLCSLFSSLVGKNDLFSDTDMLTYWIGRLILSFVGGSVLVLIGGVIWKEMKWAIRINWVFAVLTLLSLLFRMFDIRTGVISEDLTIFLPTLFFLPYWIMLYRIQKRWEQLIQTKK</sequence>
<dbReference type="EMBL" id="CP048113">
    <property type="protein sequence ID" value="QHS60872.1"/>
    <property type="molecule type" value="Genomic_DNA"/>
</dbReference>
<keyword evidence="1" id="KW-0812">Transmembrane</keyword>
<feature type="transmembrane region" description="Helical" evidence="1">
    <location>
        <begin position="99"/>
        <end position="118"/>
    </location>
</feature>
<accession>A0A6B9ZEL1</accession>
<feature type="transmembrane region" description="Helical" evidence="1">
    <location>
        <begin position="130"/>
        <end position="148"/>
    </location>
</feature>
<evidence type="ECO:0000313" key="3">
    <source>
        <dbReference type="Proteomes" id="UP000476411"/>
    </source>
</evidence>
<gene>
    <name evidence="2" type="ORF">GWR21_15100</name>
</gene>
<protein>
    <submittedName>
        <fullName evidence="2">Uncharacterized protein</fullName>
    </submittedName>
</protein>
<evidence type="ECO:0000256" key="1">
    <source>
        <dbReference type="SAM" id="Phobius"/>
    </source>
</evidence>
<keyword evidence="1" id="KW-1133">Transmembrane helix</keyword>
<feature type="transmembrane region" description="Helical" evidence="1">
    <location>
        <begin position="67"/>
        <end position="92"/>
    </location>
</feature>
<dbReference type="AlphaFoldDB" id="A0A6B9ZEL1"/>
<dbReference type="KEGG" id="chih:GWR21_15100"/>
<feature type="transmembrane region" description="Helical" evidence="1">
    <location>
        <begin position="30"/>
        <end position="55"/>
    </location>
</feature>